<protein>
    <submittedName>
        <fullName evidence="5">NOBOX oogenesis homeobox</fullName>
    </submittedName>
</protein>
<evidence type="ECO:0000256" key="1">
    <source>
        <dbReference type="PROSITE-ProRule" id="PRU00108"/>
    </source>
</evidence>
<evidence type="ECO:0000259" key="4">
    <source>
        <dbReference type="PROSITE" id="PS50071"/>
    </source>
</evidence>
<organism evidence="5 6">
    <name type="scientific">Molossus molossus</name>
    <name type="common">Pallas' mastiff bat</name>
    <name type="synonym">Vespertilio molossus</name>
    <dbReference type="NCBI Taxonomy" id="27622"/>
    <lineage>
        <taxon>Eukaryota</taxon>
        <taxon>Metazoa</taxon>
        <taxon>Chordata</taxon>
        <taxon>Craniata</taxon>
        <taxon>Vertebrata</taxon>
        <taxon>Euteleostomi</taxon>
        <taxon>Mammalia</taxon>
        <taxon>Eutheria</taxon>
        <taxon>Laurasiatheria</taxon>
        <taxon>Chiroptera</taxon>
        <taxon>Yangochiroptera</taxon>
        <taxon>Molossidae</taxon>
        <taxon>Molossus</taxon>
    </lineage>
</organism>
<comment type="caution">
    <text evidence="5">The sequence shown here is derived from an EMBL/GenBank/DDBJ whole genome shotgun (WGS) entry which is preliminary data.</text>
</comment>
<reference evidence="5 6" key="1">
    <citation type="journal article" date="2020" name="Nature">
        <title>Six reference-quality genomes reveal evolution of bat adaptations.</title>
        <authorList>
            <person name="Jebb D."/>
            <person name="Huang Z."/>
            <person name="Pippel M."/>
            <person name="Hughes G.M."/>
            <person name="Lavrichenko K."/>
            <person name="Devanna P."/>
            <person name="Winkler S."/>
            <person name="Jermiin L.S."/>
            <person name="Skirmuntt E.C."/>
            <person name="Katzourakis A."/>
            <person name="Burkitt-Gray L."/>
            <person name="Ray D.A."/>
            <person name="Sullivan K.A.M."/>
            <person name="Roscito J.G."/>
            <person name="Kirilenko B.M."/>
            <person name="Davalos L.M."/>
            <person name="Corthals A.P."/>
            <person name="Power M.L."/>
            <person name="Jones G."/>
            <person name="Ransome R.D."/>
            <person name="Dechmann D.K.N."/>
            <person name="Locatelli A.G."/>
            <person name="Puechmaille S.J."/>
            <person name="Fedrigo O."/>
            <person name="Jarvis E.D."/>
            <person name="Hiller M."/>
            <person name="Vernes S.C."/>
            <person name="Myers E.W."/>
            <person name="Teeling E.C."/>
        </authorList>
    </citation>
    <scope>NUCLEOTIDE SEQUENCE [LARGE SCALE GENOMIC DNA]</scope>
    <source>
        <strain evidence="5">MMolMol1</strain>
        <tissue evidence="5">Muscle</tissue>
    </source>
</reference>
<evidence type="ECO:0000313" key="5">
    <source>
        <dbReference type="EMBL" id="KAF6469995.1"/>
    </source>
</evidence>
<proteinExistence type="predicted"/>
<dbReference type="PROSITE" id="PS50071">
    <property type="entry name" value="HOMEOBOX_2"/>
    <property type="match status" value="1"/>
</dbReference>
<dbReference type="InterPro" id="IPR042988">
    <property type="entry name" value="NOBOX"/>
</dbReference>
<dbReference type="FunFam" id="1.10.10.60:FF:000396">
    <property type="entry name" value="NOBOX oogenesis homeobox"/>
    <property type="match status" value="1"/>
</dbReference>
<accession>A0A7J8HDJ2</accession>
<dbReference type="SMART" id="SM00389">
    <property type="entry name" value="HOX"/>
    <property type="match status" value="1"/>
</dbReference>
<dbReference type="PANTHER" id="PTHR47060:SF1">
    <property type="entry name" value="HOMEOBOX PROTEIN NOBOX"/>
    <property type="match status" value="1"/>
</dbReference>
<dbReference type="EMBL" id="JACASF010000007">
    <property type="protein sequence ID" value="KAF6469995.1"/>
    <property type="molecule type" value="Genomic_DNA"/>
</dbReference>
<evidence type="ECO:0000313" key="6">
    <source>
        <dbReference type="Proteomes" id="UP000550707"/>
    </source>
</evidence>
<dbReference type="AlphaFoldDB" id="A0A7J8HDJ2"/>
<dbReference type="InterPro" id="IPR009057">
    <property type="entry name" value="Homeodomain-like_sf"/>
</dbReference>
<feature type="region of interest" description="Disordered" evidence="3">
    <location>
        <begin position="1"/>
        <end position="143"/>
    </location>
</feature>
<dbReference type="FunCoup" id="A0A7J8HDJ2">
    <property type="interactions" value="1"/>
</dbReference>
<gene>
    <name evidence="5" type="ORF">HJG59_013158</name>
</gene>
<dbReference type="GO" id="GO:0000978">
    <property type="term" value="F:RNA polymerase II cis-regulatory region sequence-specific DNA binding"/>
    <property type="evidence" value="ECO:0007669"/>
    <property type="project" value="TreeGrafter"/>
</dbReference>
<feature type="compositionally biased region" description="Basic and acidic residues" evidence="3">
    <location>
        <begin position="240"/>
        <end position="249"/>
    </location>
</feature>
<evidence type="ECO:0000256" key="3">
    <source>
        <dbReference type="SAM" id="MobiDB-lite"/>
    </source>
</evidence>
<dbReference type="InParanoid" id="A0A7J8HDJ2"/>
<comment type="subcellular location">
    <subcellularLocation>
        <location evidence="1 2">Nucleus</location>
    </subcellularLocation>
</comment>
<feature type="region of interest" description="Disordered" evidence="3">
    <location>
        <begin position="240"/>
        <end position="295"/>
    </location>
</feature>
<dbReference type="Proteomes" id="UP000550707">
    <property type="component" value="Unassembled WGS sequence"/>
</dbReference>
<dbReference type="SUPFAM" id="SSF46689">
    <property type="entry name" value="Homeodomain-like"/>
    <property type="match status" value="1"/>
</dbReference>
<dbReference type="Gene3D" id="1.10.10.60">
    <property type="entry name" value="Homeodomain-like"/>
    <property type="match status" value="1"/>
</dbReference>
<feature type="compositionally biased region" description="Low complexity" evidence="3">
    <location>
        <begin position="118"/>
        <end position="131"/>
    </location>
</feature>
<feature type="DNA-binding region" description="Homeobox" evidence="1">
    <location>
        <begin position="180"/>
        <end position="239"/>
    </location>
</feature>
<feature type="compositionally biased region" description="Basic and acidic residues" evidence="3">
    <location>
        <begin position="554"/>
        <end position="566"/>
    </location>
</feature>
<feature type="compositionally biased region" description="Basic and acidic residues" evidence="3">
    <location>
        <begin position="1"/>
        <end position="29"/>
    </location>
</feature>
<keyword evidence="1 2" id="KW-0539">Nucleus</keyword>
<dbReference type="CDD" id="cd00086">
    <property type="entry name" value="homeodomain"/>
    <property type="match status" value="1"/>
</dbReference>
<feature type="region of interest" description="Disordered" evidence="3">
    <location>
        <begin position="496"/>
        <end position="566"/>
    </location>
</feature>
<dbReference type="InterPro" id="IPR001356">
    <property type="entry name" value="HD"/>
</dbReference>
<dbReference type="GO" id="GO:0005634">
    <property type="term" value="C:nucleus"/>
    <property type="evidence" value="ECO:0007669"/>
    <property type="project" value="UniProtKB-SubCell"/>
</dbReference>
<feature type="domain" description="Homeobox" evidence="4">
    <location>
        <begin position="178"/>
        <end position="238"/>
    </location>
</feature>
<dbReference type="PANTHER" id="PTHR47060">
    <property type="entry name" value="HOMEOBOX PROTEIN NOBOX"/>
    <property type="match status" value="1"/>
</dbReference>
<keyword evidence="1 2" id="KW-0238">DNA-binding</keyword>
<dbReference type="Pfam" id="PF00046">
    <property type="entry name" value="Homeodomain"/>
    <property type="match status" value="1"/>
</dbReference>
<keyword evidence="6" id="KW-1185">Reference proteome</keyword>
<dbReference type="GO" id="GO:0000981">
    <property type="term" value="F:DNA-binding transcription factor activity, RNA polymerase II-specific"/>
    <property type="evidence" value="ECO:0007669"/>
    <property type="project" value="TreeGrafter"/>
</dbReference>
<name>A0A7J8HDJ2_MOLMO</name>
<feature type="compositionally biased region" description="Basic and acidic residues" evidence="3">
    <location>
        <begin position="54"/>
        <end position="81"/>
    </location>
</feature>
<sequence length="566" mass="60310">MDPAREPRQQPRGQDGGDKPRAAGSEKEGQPQSPAPDTRDVPGGEPPRSCSVSGEKKPPEAPDAGGEHQPPRSEAPHKDRTLVPPRPRPQGEGCPLPRREAKAGKRSFSPGLGKQKKSVAVGPASSSSPHGTNSAHATHNPVPCGSGRGPCHLANLLSTLAQNSQNTDQKRPLEVTCQIRKKTRTLYRSDQLEELERLFEADHYPDSDKRREIAQTVGVTPQRIMVWFQNRRAKWRKVEKLNGKKDKDSPAGPAPTHSQCSSAPELPSTVPLDPEPGTFPQEPPLDALPEPPMLLTSDQTLAPTQQSEGAQLVAGTPPLFSPPPIQRASLPFPLGPVHTSQLMPLLMDALGSDSHKDEPCASWGTSLTPPPTCSYLEELDPQDYPLSNQPGLFQVSQAAQTPLFQPPQPPAPYLPPLSFPTPGALTLPLPEDAFFPLPFGPSAGTSQGYFPEPPAASLLRPPAGDLGTAPWNDPCWAELPFAGPFVPQAPGYPPGGEGYFPDLFPAPYAQPVSRQLSPGPGQLPDGAQAGARPSLSTAPEGQPTAAVTQLPVPEEVRAEDKDSHGP</sequence>
<evidence type="ECO:0000256" key="2">
    <source>
        <dbReference type="RuleBase" id="RU000682"/>
    </source>
</evidence>
<keyword evidence="1 2" id="KW-0371">Homeobox</keyword>